<evidence type="ECO:0000256" key="1">
    <source>
        <dbReference type="SAM" id="MobiDB-lite"/>
    </source>
</evidence>
<proteinExistence type="predicted"/>
<evidence type="ECO:0000313" key="2">
    <source>
        <dbReference type="EMBL" id="KAF4450074.1"/>
    </source>
</evidence>
<dbReference type="Proteomes" id="UP000605986">
    <property type="component" value="Unassembled WGS sequence"/>
</dbReference>
<keyword evidence="3" id="KW-1185">Reference proteome</keyword>
<feature type="compositionally biased region" description="Low complexity" evidence="1">
    <location>
        <begin position="111"/>
        <end position="121"/>
    </location>
</feature>
<name>A0A8H4NSZ9_9HYPO</name>
<accession>A0A8H4NSZ9</accession>
<reference evidence="2" key="1">
    <citation type="submission" date="2020-01" db="EMBL/GenBank/DDBJ databases">
        <title>Identification and distribution of gene clusters putatively required for synthesis of sphingolipid metabolism inhibitors in phylogenetically diverse species of the filamentous fungus Fusarium.</title>
        <authorList>
            <person name="Kim H.-S."/>
            <person name="Busman M."/>
            <person name="Brown D.W."/>
            <person name="Divon H."/>
            <person name="Uhlig S."/>
            <person name="Proctor R.H."/>
        </authorList>
    </citation>
    <scope>NUCLEOTIDE SEQUENCE</scope>
    <source>
        <strain evidence="2">NRRL 53441</strain>
    </source>
</reference>
<comment type="caution">
    <text evidence="2">The sequence shown here is derived from an EMBL/GenBank/DDBJ whole genome shotgun (WGS) entry which is preliminary data.</text>
</comment>
<feature type="region of interest" description="Disordered" evidence="1">
    <location>
        <begin position="109"/>
        <end position="131"/>
    </location>
</feature>
<protein>
    <submittedName>
        <fullName evidence="2">Basic-leucine zipper (BZIP) transcription factor</fullName>
    </submittedName>
</protein>
<feature type="region of interest" description="Disordered" evidence="1">
    <location>
        <begin position="154"/>
        <end position="184"/>
    </location>
</feature>
<dbReference type="OrthoDB" id="5085744at2759"/>
<sequence>MTPCQQFQLLTIPATIGRKIKEGADWTPVEDFEEMRNEDRAEEGILKAPGPEPHLSWLTNPVAVDDANFLGFQHFLPPLRCTCSDEKGPCPGHVELICTQLLAKTAPEPFSAQQQSSGSQSLPTPVSRHDQSYLNESLPQPLFFQGEVTRPSLTRAETSENRSVPVAGAFTPPSGAETMVSESNVKSRGITEHFESLLQTMRTAGFQDFDQMILAYYTAQFEENSLPAISQRASRSRRLKLTLRALHERSKTWPKRESQGLYEGLVEMTGQICPFSTASLSVQELDRVEAQSTEPFDIEPESLLTTLGWLLFSREHNAGGDGHDSKENVPRDVKRLTEQMEASQDSVGNTCYSASTAYVP</sequence>
<dbReference type="AlphaFoldDB" id="A0A8H4NSZ9"/>
<evidence type="ECO:0000313" key="3">
    <source>
        <dbReference type="Proteomes" id="UP000605986"/>
    </source>
</evidence>
<organism evidence="2 3">
    <name type="scientific">Fusarium austroafricanum</name>
    <dbReference type="NCBI Taxonomy" id="2364996"/>
    <lineage>
        <taxon>Eukaryota</taxon>
        <taxon>Fungi</taxon>
        <taxon>Dikarya</taxon>
        <taxon>Ascomycota</taxon>
        <taxon>Pezizomycotina</taxon>
        <taxon>Sordariomycetes</taxon>
        <taxon>Hypocreomycetidae</taxon>
        <taxon>Hypocreales</taxon>
        <taxon>Nectriaceae</taxon>
        <taxon>Fusarium</taxon>
        <taxon>Fusarium concolor species complex</taxon>
    </lineage>
</organism>
<gene>
    <name evidence="2" type="ORF">F53441_6779</name>
</gene>
<dbReference type="EMBL" id="JAADJG010000260">
    <property type="protein sequence ID" value="KAF4450074.1"/>
    <property type="molecule type" value="Genomic_DNA"/>
</dbReference>